<dbReference type="GO" id="GO:1905515">
    <property type="term" value="P:non-motile cilium assembly"/>
    <property type="evidence" value="ECO:0007669"/>
    <property type="project" value="TreeGrafter"/>
</dbReference>
<dbReference type="GO" id="GO:0001822">
    <property type="term" value="P:kidney development"/>
    <property type="evidence" value="ECO:0007669"/>
    <property type="project" value="TreeGrafter"/>
</dbReference>
<keyword evidence="7" id="KW-0966">Cell projection</keyword>
<evidence type="ECO:0000256" key="1">
    <source>
        <dbReference type="ARBA" id="ARBA00004120"/>
    </source>
</evidence>
<keyword evidence="3" id="KW-0963">Cytoplasm</keyword>
<reference evidence="9" key="2">
    <citation type="submission" date="2017-12" db="EMBL/GenBank/DDBJ databases">
        <title>Coralsnake Venomics: Analyses of Venom Gland Transcriptomes and Proteomes of Six Brazilian Taxa.</title>
        <authorList>
            <person name="Aird S.D."/>
            <person name="Jorge da Silva N."/>
            <person name="Qiu L."/>
            <person name="Villar-Briones A."/>
            <person name="Aparecida-Saddi V."/>
            <person name="Campos-Telles M.P."/>
            <person name="Grau M."/>
            <person name="Mikheyev A.S."/>
        </authorList>
    </citation>
    <scope>NUCLEOTIDE SEQUENCE</scope>
    <source>
        <tissue evidence="9">Venom_gland</tissue>
    </source>
</reference>
<evidence type="ECO:0000256" key="7">
    <source>
        <dbReference type="ARBA" id="ARBA00023273"/>
    </source>
</evidence>
<evidence type="ECO:0000256" key="5">
    <source>
        <dbReference type="ARBA" id="ARBA00023054"/>
    </source>
</evidence>
<dbReference type="PANTHER" id="PTHR18879">
    <property type="entry name" value="CENTROSOMAL PROTEIN OF 290 KDA"/>
    <property type="match status" value="1"/>
</dbReference>
<dbReference type="GO" id="GO:0034451">
    <property type="term" value="C:centriolar satellite"/>
    <property type="evidence" value="ECO:0007669"/>
    <property type="project" value="TreeGrafter"/>
</dbReference>
<organism evidence="9">
    <name type="scientific">Micrurus carvalhoi</name>
    <dbReference type="NCBI Taxonomy" id="3147026"/>
    <lineage>
        <taxon>Eukaryota</taxon>
        <taxon>Metazoa</taxon>
        <taxon>Chordata</taxon>
        <taxon>Craniata</taxon>
        <taxon>Vertebrata</taxon>
        <taxon>Euteleostomi</taxon>
        <taxon>Lepidosauria</taxon>
        <taxon>Squamata</taxon>
        <taxon>Bifurcata</taxon>
        <taxon>Unidentata</taxon>
        <taxon>Episquamata</taxon>
        <taxon>Toxicofera</taxon>
        <taxon>Serpentes</taxon>
        <taxon>Colubroidea</taxon>
        <taxon>Elapidae</taxon>
        <taxon>Elapinae</taxon>
        <taxon>Micrurus</taxon>
    </lineage>
</organism>
<dbReference type="GO" id="GO:0035869">
    <property type="term" value="C:ciliary transition zone"/>
    <property type="evidence" value="ECO:0007669"/>
    <property type="project" value="TreeGrafter"/>
</dbReference>
<comment type="subcellular location">
    <subcellularLocation>
        <location evidence="1">Cytoplasm</location>
        <location evidence="1">Cytoskeleton</location>
        <location evidence="1">Cilium basal body</location>
    </subcellularLocation>
    <subcellularLocation>
        <location evidence="2">Cytoplasm</location>
        <location evidence="2">Cytoskeleton</location>
        <location evidence="2">Microtubule organizing center</location>
        <location evidence="2">Centrosome</location>
    </subcellularLocation>
</comment>
<reference evidence="9" key="1">
    <citation type="submission" date="2017-07" db="EMBL/GenBank/DDBJ databases">
        <authorList>
            <person name="Mikheyev A."/>
            <person name="Grau M."/>
        </authorList>
    </citation>
    <scope>NUCLEOTIDE SEQUENCE</scope>
    <source>
        <tissue evidence="9">Venom_gland</tissue>
    </source>
</reference>
<feature type="coiled-coil region" evidence="8">
    <location>
        <begin position="17"/>
        <end position="44"/>
    </location>
</feature>
<feature type="coiled-coil region" evidence="8">
    <location>
        <begin position="143"/>
        <end position="202"/>
    </location>
</feature>
<evidence type="ECO:0000256" key="8">
    <source>
        <dbReference type="SAM" id="Coils"/>
    </source>
</evidence>
<dbReference type="PANTHER" id="PTHR18879:SF20">
    <property type="entry name" value="CENTROSOMAL PROTEIN OF 290 KDA"/>
    <property type="match status" value="1"/>
</dbReference>
<evidence type="ECO:0000256" key="2">
    <source>
        <dbReference type="ARBA" id="ARBA00004300"/>
    </source>
</evidence>
<dbReference type="GO" id="GO:0043010">
    <property type="term" value="P:camera-type eye development"/>
    <property type="evidence" value="ECO:0007669"/>
    <property type="project" value="TreeGrafter"/>
</dbReference>
<dbReference type="GO" id="GO:0097711">
    <property type="term" value="P:ciliary basal body-plasma membrane docking"/>
    <property type="evidence" value="ECO:0007669"/>
    <property type="project" value="TreeGrafter"/>
</dbReference>
<evidence type="ECO:0000256" key="4">
    <source>
        <dbReference type="ARBA" id="ARBA00022794"/>
    </source>
</evidence>
<keyword evidence="4" id="KW-0970">Cilium biogenesis/degradation</keyword>
<dbReference type="EMBL" id="IACI01049232">
    <property type="protein sequence ID" value="LAA23554.1"/>
    <property type="molecule type" value="Transcribed_RNA"/>
</dbReference>
<evidence type="ECO:0000256" key="6">
    <source>
        <dbReference type="ARBA" id="ARBA00023212"/>
    </source>
</evidence>
<evidence type="ECO:0000313" key="9">
    <source>
        <dbReference type="EMBL" id="LAA23554.1"/>
    </source>
</evidence>
<dbReference type="InterPro" id="IPR026201">
    <property type="entry name" value="Cep290"/>
</dbReference>
<proteinExistence type="predicted"/>
<sequence>MRLVGISTVHYFYFFTFRMFENKLKEMESEIARKNQTISDLKKKLQKPTESGDKNENCIEDYLKEQAEVLKSVPEGTKTEQEYVRENQLLRLTNHDLKKEKGELIYLMESSQNQRKLKGDDLAAGKTGNYQLVAEVTDLKTQLKFSDLEQQRLHEEIKKLKNELDHFDPAFFEEIEDLKYNYNEEVKKNIVLEEKLKTLSEKFGVQVDIPGRISID</sequence>
<dbReference type="AlphaFoldDB" id="A0A2H6N3B1"/>
<accession>A0A2H6N3B1</accession>
<protein>
    <submittedName>
        <fullName evidence="9">Uncharacterized protein</fullName>
    </submittedName>
</protein>
<name>A0A2H6N3B1_9SAUR</name>
<dbReference type="GO" id="GO:1905349">
    <property type="term" value="P:ciliary transition zone assembly"/>
    <property type="evidence" value="ECO:0007669"/>
    <property type="project" value="TreeGrafter"/>
</dbReference>
<keyword evidence="6" id="KW-0206">Cytoskeleton</keyword>
<keyword evidence="5 8" id="KW-0175">Coiled coil</keyword>
<evidence type="ECO:0000256" key="3">
    <source>
        <dbReference type="ARBA" id="ARBA00022490"/>
    </source>
</evidence>